<dbReference type="InterPro" id="IPR022003">
    <property type="entry name" value="RST"/>
</dbReference>
<dbReference type="PANTHER" id="PTHR32263:SF5">
    <property type="entry name" value="INACTIVE POLY [ADP-RIBOSE] POLYMERASE SRO1-RELATED"/>
    <property type="match status" value="1"/>
</dbReference>
<proteinExistence type="predicted"/>
<dbReference type="SUPFAM" id="SSF56399">
    <property type="entry name" value="ADP-ribosylation"/>
    <property type="match status" value="1"/>
</dbReference>
<keyword evidence="4" id="KW-0539">Nucleus</keyword>
<name>A0AAD5Z8T0_9POAL</name>
<dbReference type="EMBL" id="JAMRDG010000002">
    <property type="protein sequence ID" value="KAJ3689049.1"/>
    <property type="molecule type" value="Genomic_DNA"/>
</dbReference>
<accession>A0AAD5Z8T0</accession>
<evidence type="ECO:0000313" key="8">
    <source>
        <dbReference type="EMBL" id="KAJ3689049.1"/>
    </source>
</evidence>
<evidence type="ECO:0000256" key="1">
    <source>
        <dbReference type="ARBA" id="ARBA00004123"/>
    </source>
</evidence>
<dbReference type="AlphaFoldDB" id="A0AAD5Z8T0"/>
<comment type="caution">
    <text evidence="8">The sequence shown here is derived from an EMBL/GenBank/DDBJ whole genome shotgun (WGS) entry which is preliminary data.</text>
</comment>
<dbReference type="Gene3D" id="3.90.228.10">
    <property type="match status" value="1"/>
</dbReference>
<dbReference type="Pfam" id="PF23467">
    <property type="entry name" value="WWE_5"/>
    <property type="match status" value="1"/>
</dbReference>
<protein>
    <recommendedName>
        <fullName evidence="10">Poly [ADP-ribose] polymerase</fullName>
    </recommendedName>
</protein>
<feature type="region of interest" description="Disordered" evidence="5">
    <location>
        <begin position="133"/>
        <end position="155"/>
    </location>
</feature>
<reference evidence="8 9" key="1">
    <citation type="journal article" date="2022" name="Cell">
        <title>Repeat-based holocentromeres influence genome architecture and karyotype evolution.</title>
        <authorList>
            <person name="Hofstatter P.G."/>
            <person name="Thangavel G."/>
            <person name="Lux T."/>
            <person name="Neumann P."/>
            <person name="Vondrak T."/>
            <person name="Novak P."/>
            <person name="Zhang M."/>
            <person name="Costa L."/>
            <person name="Castellani M."/>
            <person name="Scott A."/>
            <person name="Toegelov H."/>
            <person name="Fuchs J."/>
            <person name="Mata-Sucre Y."/>
            <person name="Dias Y."/>
            <person name="Vanzela A.L.L."/>
            <person name="Huettel B."/>
            <person name="Almeida C.C.S."/>
            <person name="Simkova H."/>
            <person name="Souza G."/>
            <person name="Pedrosa-Harand A."/>
            <person name="Macas J."/>
            <person name="Mayer K.F.X."/>
            <person name="Houben A."/>
            <person name="Marques A."/>
        </authorList>
    </citation>
    <scope>NUCLEOTIDE SEQUENCE [LARGE SCALE GENOMIC DNA]</scope>
    <source>
        <strain evidence="8">RhyTen1mFocal</strain>
    </source>
</reference>
<dbReference type="InterPro" id="IPR057823">
    <property type="entry name" value="WWE_RCD1"/>
</dbReference>
<organism evidence="8 9">
    <name type="scientific">Rhynchospora tenuis</name>
    <dbReference type="NCBI Taxonomy" id="198213"/>
    <lineage>
        <taxon>Eukaryota</taxon>
        <taxon>Viridiplantae</taxon>
        <taxon>Streptophyta</taxon>
        <taxon>Embryophyta</taxon>
        <taxon>Tracheophyta</taxon>
        <taxon>Spermatophyta</taxon>
        <taxon>Magnoliopsida</taxon>
        <taxon>Liliopsida</taxon>
        <taxon>Poales</taxon>
        <taxon>Cyperaceae</taxon>
        <taxon>Cyperoideae</taxon>
        <taxon>Rhynchosporeae</taxon>
        <taxon>Rhynchospora</taxon>
    </lineage>
</organism>
<evidence type="ECO:0000259" key="7">
    <source>
        <dbReference type="PROSITE" id="PS51879"/>
    </source>
</evidence>
<dbReference type="InterPro" id="IPR044964">
    <property type="entry name" value="RCD1/SRO1-5"/>
</dbReference>
<evidence type="ECO:0000256" key="4">
    <source>
        <dbReference type="ARBA" id="ARBA00023242"/>
    </source>
</evidence>
<dbReference type="Proteomes" id="UP001210211">
    <property type="component" value="Unassembled WGS sequence"/>
</dbReference>
<dbReference type="Pfam" id="PF12174">
    <property type="entry name" value="RST"/>
    <property type="match status" value="1"/>
</dbReference>
<evidence type="ECO:0000259" key="6">
    <source>
        <dbReference type="PROSITE" id="PS51059"/>
    </source>
</evidence>
<dbReference type="PROSITE" id="PS51059">
    <property type="entry name" value="PARP_CATALYTIC"/>
    <property type="match status" value="1"/>
</dbReference>
<evidence type="ECO:0008006" key="10">
    <source>
        <dbReference type="Google" id="ProtNLM"/>
    </source>
</evidence>
<dbReference type="PANTHER" id="PTHR32263">
    <property type="entry name" value="INACTIVE POLY [ADP-RIBOSE] POLYMERASE SRO4-RELATED"/>
    <property type="match status" value="1"/>
</dbReference>
<keyword evidence="2" id="KW-0217">Developmental protein</keyword>
<evidence type="ECO:0000256" key="5">
    <source>
        <dbReference type="SAM" id="MobiDB-lite"/>
    </source>
</evidence>
<gene>
    <name evidence="8" type="ORF">LUZ61_018213</name>
</gene>
<feature type="domain" description="PARP catalytic" evidence="6">
    <location>
        <begin position="167"/>
        <end position="380"/>
    </location>
</feature>
<evidence type="ECO:0000256" key="2">
    <source>
        <dbReference type="ARBA" id="ARBA00022473"/>
    </source>
</evidence>
<dbReference type="GO" id="GO:0005634">
    <property type="term" value="C:nucleus"/>
    <property type="evidence" value="ECO:0007669"/>
    <property type="project" value="UniProtKB-SubCell"/>
</dbReference>
<sequence length="514" mass="57364">MNSSPPRNSSSFKRKRECLASNNCQLLKSYQNFLSSGSPKRVLFYENKKWIDFPFQTVILVSGDFKNKKSITETFFRGQKLLLDFVHTVCVDQGTGFKKPIAWIDENEKHYFPEITSDICDDIVGADYDCKVQPENDSESSAESSNSDPGCRNNEEVVSSGKKIKFAPFPANQSDTSDICVDSGVLKSILLRGLGPLFNDRDIIEISKLPVSNKSGHLRAEVFEQEVEKVKTLRGNANVRYAWLASTKDAVLEIFSGGPLQIVESEKCPSYGIGAHLVPASSSYTCASYTDMEEGGLIRMILCRVIMGNVEPLVLNSKQFQPTNDTFDGGVDNLESPKYYVIWGNDLEKRILPEYVVTIKVPEKAKEWMGVKEDTLYDSGITNSGSPRSVLKDRNFHPGMGFNVGVANRKTNGCNKRGSSPSSPWMPFSMLFASISTKVSPQAMDCINAHYEDFKRKKISREELVRWLRHIVGDKLLVSTIMRLQQKIPPMASNGAHDNQEDGSVITRTVDVAL</sequence>
<feature type="compositionally biased region" description="Low complexity" evidence="5">
    <location>
        <begin position="139"/>
        <end position="148"/>
    </location>
</feature>
<comment type="subcellular location">
    <subcellularLocation>
        <location evidence="1">Nucleus</location>
    </subcellularLocation>
</comment>
<keyword evidence="9" id="KW-1185">Reference proteome</keyword>
<evidence type="ECO:0000256" key="3">
    <source>
        <dbReference type="ARBA" id="ARBA00023016"/>
    </source>
</evidence>
<keyword evidence="3" id="KW-0346">Stress response</keyword>
<feature type="domain" description="RST" evidence="7">
    <location>
        <begin position="419"/>
        <end position="490"/>
    </location>
</feature>
<dbReference type="GO" id="GO:0003950">
    <property type="term" value="F:NAD+ poly-ADP-ribosyltransferase activity"/>
    <property type="evidence" value="ECO:0007669"/>
    <property type="project" value="InterPro"/>
</dbReference>
<dbReference type="PROSITE" id="PS51879">
    <property type="entry name" value="RST"/>
    <property type="match status" value="1"/>
</dbReference>
<dbReference type="InterPro" id="IPR012317">
    <property type="entry name" value="Poly(ADP-ribose)pol_cat_dom"/>
</dbReference>
<evidence type="ECO:0000313" key="9">
    <source>
        <dbReference type="Proteomes" id="UP001210211"/>
    </source>
</evidence>